<dbReference type="Gene3D" id="1.10.1070.11">
    <property type="entry name" value="Phosphatidylinositol 3-/4-kinase, catalytic domain"/>
    <property type="match status" value="1"/>
</dbReference>
<dbReference type="GO" id="GO:0005524">
    <property type="term" value="F:ATP binding"/>
    <property type="evidence" value="ECO:0007669"/>
    <property type="project" value="UniProtKB-KW"/>
</dbReference>
<evidence type="ECO:0000256" key="4">
    <source>
        <dbReference type="ARBA" id="ARBA00022679"/>
    </source>
</evidence>
<dbReference type="SUPFAM" id="SSF48371">
    <property type="entry name" value="ARM repeat"/>
    <property type="match status" value="2"/>
</dbReference>
<dbReference type="SUPFAM" id="SSF56112">
    <property type="entry name" value="Protein kinase-like (PK-like)"/>
    <property type="match status" value="1"/>
</dbReference>
<dbReference type="EC" id="2.7.1.67" evidence="3"/>
<dbReference type="PROSITE" id="PS00915">
    <property type="entry name" value="PI3_4_KINASE_1"/>
    <property type="match status" value="1"/>
</dbReference>
<dbReference type="GO" id="GO:0005737">
    <property type="term" value="C:cytoplasm"/>
    <property type="evidence" value="ECO:0007669"/>
    <property type="project" value="TreeGrafter"/>
</dbReference>
<reference evidence="11" key="3">
    <citation type="submission" date="2025-09" db="UniProtKB">
        <authorList>
            <consortium name="Ensembl"/>
        </authorList>
    </citation>
    <scope>IDENTIFICATION</scope>
</reference>
<dbReference type="FunFam" id="1.10.1070.11:FF:000005">
    <property type="entry name" value="Phosphatidylinositol 4-kinase, catalytic, alpha"/>
    <property type="match status" value="1"/>
</dbReference>
<dbReference type="InterPro" id="IPR001263">
    <property type="entry name" value="PI3K_accessory_dom"/>
</dbReference>
<comment type="similarity">
    <text evidence="2">Belongs to the PI3/PI4-kinase family. Type III PI4K subfamily.</text>
</comment>
<dbReference type="SMART" id="SM00146">
    <property type="entry name" value="PI3Kc"/>
    <property type="match status" value="1"/>
</dbReference>
<name>A0A4W5QL91_9TELE</name>
<dbReference type="PANTHER" id="PTHR10048:SF15">
    <property type="entry name" value="PHOSPHATIDYLINOSITOL 4-KINASE ALPHA"/>
    <property type="match status" value="1"/>
</dbReference>
<accession>A0A4W5QL91</accession>
<dbReference type="InterPro" id="IPR018936">
    <property type="entry name" value="PI3/4_kinase_CS"/>
</dbReference>
<dbReference type="Gene3D" id="1.25.40.70">
    <property type="entry name" value="Phosphatidylinositol 3-kinase, accessory domain (PIK)"/>
    <property type="match status" value="1"/>
</dbReference>
<organism evidence="11 12">
    <name type="scientific">Hucho hucho</name>
    <name type="common">huchen</name>
    <dbReference type="NCBI Taxonomy" id="62062"/>
    <lineage>
        <taxon>Eukaryota</taxon>
        <taxon>Metazoa</taxon>
        <taxon>Chordata</taxon>
        <taxon>Craniata</taxon>
        <taxon>Vertebrata</taxon>
        <taxon>Euteleostomi</taxon>
        <taxon>Actinopterygii</taxon>
        <taxon>Neopterygii</taxon>
        <taxon>Teleostei</taxon>
        <taxon>Protacanthopterygii</taxon>
        <taxon>Salmoniformes</taxon>
        <taxon>Salmonidae</taxon>
        <taxon>Salmoninae</taxon>
        <taxon>Hucho</taxon>
    </lineage>
</organism>
<dbReference type="InterPro" id="IPR045495">
    <property type="entry name" value="PI4K_N"/>
</dbReference>
<feature type="domain" description="PIK helical" evidence="10">
    <location>
        <begin position="1477"/>
        <end position="1672"/>
    </location>
</feature>
<evidence type="ECO:0000256" key="8">
    <source>
        <dbReference type="SAM" id="MobiDB-lite"/>
    </source>
</evidence>
<sequence>MCPVDFRGVFQLDERRRDAVLALGIFLVKSDLQHKDSIVPYLLGLLKGLPRVQWIEESSGSKGRDILPVAENFCFCLVTLLSDVAQRDDTLRGQILEAIMDIMQVLLDICLNSEGHDKEYLCRYTVPCLLGVARAFGRYSNTEEPLLSKLFPRAEAPPVSTGNDVDPSRRRSFNDFRSIMPASLLTVCQGDTIRRKGSSASSISQQASPERAGLTPSSPAYPSAQYFEGSYLPDGSAVDPDYYFSTISSSFSVSPLFTGSARGEFDVPLDILRQLLNMVEQFVSESFLKTLDDTLRELVELNPGMHLYYRTFSDPLYVIIFKMLRDTLYNLKDLQTGYVKEVHDFVLKQFSSSQSELQRILHDVDHLHSELSPLKLRCQANAACVDLMVWAVTEEQGTSVFSKTSSKVIIAHIPLLVCCLQGLGRLCERFPVVAHSVTTSLRDFLVVPSPVLVKLYKYHSQNTTGTGEIKIHVTNEHSQSTFSAHANKKSQPSMYEQLRDISIDNICRCLKAGLTMDSVIVEAFLASLSNRLYISQENDKEAHLIPDHTIRALGHIAVALRDTPRVMEPILQILQQKFCQPPSQLDVLIIDQLGCMVITGNQYIYQEVWNLFQQISVKASSMVYSTKDYKDHGYRHCSLAVINALANIAANLAAEQMVDELLVNLLELFVQLGLEGKRASERASDKGPALKASSSAGNLGVLVPVIAVLTKRLPPIKEAKPRLQKLFRDFWLYSVVMGFAVEGSGLWPEEWYEGVCEIATKSPLLTFPSGEPLRSELQYNSALKNDTVTAAELNDLRSTIINLLDPPPEVSALINKLDFAMSTYLLSVYRLEYMRMLRALDSDRFQVMFRYFEDRAIQKDKSGMMQCVIAVGDKVFEVFLHMMAEKPKTKAHEEELERHAQFLLVNFNHVHKRIRRVADKYLSGLAETFPHLLWSGRVLKTMLDILQTLSLSLSADIHKDQPYYDIPDTPYRITVPDTYEARESIVKDFAARCGEILKEAMKWAPSVTKSHLQEYLNKHQNWVSGLSQHTGLAMATESILHFAGYNRQSTTLGITQLTERPACVKKDYSNFMASLNLRNRYAGEVAGMIHFSKAVHSQSDLSRLMVRQTTEALDAQNPEAFTENMFKLAALLISTKECDPQLLHHLCWSPLKMFTEHGMETAIACWEWLLAARTGVEVPFMREMAGAWQMTVELKMGLFSDAQVEADPLAASEESQPVPCPPAVTPHCIWIEFLVQRFEIAKYSSEDQVEIFGSLLQRSLSLNVGGAKSSLNRHVAAIGPRFRLLTLGLALLHSDVVTNATIRNVLREKIYSTAFDYFSAPPKFPTQGDKRLREDISFMIRFYASILSDKKYLAACQLVPPDNQDPSLNSLSVMTAQDPRSTMCHDSRSQQSGQSGWINTYPLSSGMSTVSKKSGMSKKSNRGTQLHKYYMKRRTLLLALLASEIERLTTWYNPLCTQELAIATEQSVETSIANWRSKYISLSEKQWKDNVNLAWSISPYLAMQLPARFKNDVIVAEVTRLVRLDPGAVSDVPEAVKFLVTWHTIDADSPELSHILCWAPADPPTGLSYFSSMYPPHPLTAQYGVKVLRSFPPDAILFYIPQIVQALPAAFLHYRVCLVLRSLWGTEVLTRIVKQVTFGQVGHFPLGKINPEAIVLDIDYKSGTPMQSAAKAPYLAKFKVKRCGVSELEKEGLRCQTDSQDVESGEDVARRIVWQAAIFKVGDDCRQDMLALQIIGLFKNIFQLVGLDLFVFPYRVVATAPGCGVIECIPDCKSRDQLGRQTDFGMYDYFRNQYGDESTLAFQKARYNFIRSMAAYSLLLFLLQIKDRHNGNIMLDSKGHLIHIDFGFMFESSPGGNLGWEPDIKLTDEMVMIMGGKMEATPFKWFMELCVRGYLAVRPYMDAVVSLVTLMLDTGLPCFRGQTIKLLKSRFNPSMSEKEAAAFIIKVIQSCFLSSRSKTYDMLQYYQNQIPY</sequence>
<dbReference type="InterPro" id="IPR016024">
    <property type="entry name" value="ARM-type_fold"/>
</dbReference>
<dbReference type="SMART" id="SM00145">
    <property type="entry name" value="PI3Ka"/>
    <property type="match status" value="1"/>
</dbReference>
<dbReference type="InterPro" id="IPR042236">
    <property type="entry name" value="PI3K_accessory_sf"/>
</dbReference>
<keyword evidence="7" id="KW-0067">ATP-binding</keyword>
<dbReference type="GO" id="GO:0004430">
    <property type="term" value="F:1-phosphatidylinositol 4-kinase activity"/>
    <property type="evidence" value="ECO:0007669"/>
    <property type="project" value="UniProtKB-EC"/>
</dbReference>
<reference evidence="12" key="1">
    <citation type="submission" date="2018-06" db="EMBL/GenBank/DDBJ databases">
        <title>Genome assembly of Danube salmon.</title>
        <authorList>
            <person name="Macqueen D.J."/>
            <person name="Gundappa M.K."/>
        </authorList>
    </citation>
    <scope>NUCLEOTIDE SEQUENCE [LARGE SCALE GENOMIC DNA]</scope>
</reference>
<evidence type="ECO:0000256" key="2">
    <source>
        <dbReference type="ARBA" id="ARBA00006209"/>
    </source>
</evidence>
<proteinExistence type="inferred from homology"/>
<evidence type="ECO:0000313" key="11">
    <source>
        <dbReference type="Ensembl" id="ENSHHUP00000074578.1"/>
    </source>
</evidence>
<dbReference type="Pfam" id="PF00613">
    <property type="entry name" value="PI3Ka"/>
    <property type="match status" value="1"/>
</dbReference>
<keyword evidence="6" id="KW-0418">Kinase</keyword>
<dbReference type="Proteomes" id="UP000314982">
    <property type="component" value="Unassembled WGS sequence"/>
</dbReference>
<dbReference type="InterPro" id="IPR036940">
    <property type="entry name" value="PI3/4_kinase_cat_sf"/>
</dbReference>
<dbReference type="PANTHER" id="PTHR10048">
    <property type="entry name" value="PHOSPHATIDYLINOSITOL KINASE"/>
    <property type="match status" value="1"/>
</dbReference>
<dbReference type="GeneTree" id="ENSGT00550000074798"/>
<dbReference type="PROSITE" id="PS50290">
    <property type="entry name" value="PI3_4_KINASE_3"/>
    <property type="match status" value="1"/>
</dbReference>
<evidence type="ECO:0000259" key="9">
    <source>
        <dbReference type="PROSITE" id="PS50290"/>
    </source>
</evidence>
<evidence type="ECO:0000256" key="5">
    <source>
        <dbReference type="ARBA" id="ARBA00022741"/>
    </source>
</evidence>
<evidence type="ECO:0000256" key="1">
    <source>
        <dbReference type="ARBA" id="ARBA00001686"/>
    </source>
</evidence>
<evidence type="ECO:0000256" key="7">
    <source>
        <dbReference type="ARBA" id="ARBA00022840"/>
    </source>
</evidence>
<dbReference type="Pfam" id="PF00454">
    <property type="entry name" value="PI3_PI4_kinase"/>
    <property type="match status" value="1"/>
</dbReference>
<feature type="region of interest" description="Disordered" evidence="8">
    <location>
        <begin position="197"/>
        <end position="217"/>
    </location>
</feature>
<dbReference type="FunFam" id="3.30.1010.10:FF:000014">
    <property type="entry name" value="Phosphatidylinositol 4-kinase STT4"/>
    <property type="match status" value="1"/>
</dbReference>
<evidence type="ECO:0000256" key="6">
    <source>
        <dbReference type="ARBA" id="ARBA00022777"/>
    </source>
</evidence>
<dbReference type="Ensembl" id="ENSHHUT00000077027.1">
    <property type="protein sequence ID" value="ENSHHUP00000074578.1"/>
    <property type="gene ID" value="ENSHHUG00000043721.1"/>
</dbReference>
<dbReference type="Gene3D" id="3.30.1010.10">
    <property type="entry name" value="Phosphatidylinositol 3-kinase Catalytic Subunit, Chain A, domain 4"/>
    <property type="match status" value="1"/>
</dbReference>
<dbReference type="PROSITE" id="PS51545">
    <property type="entry name" value="PIK_HELICAL"/>
    <property type="match status" value="1"/>
</dbReference>
<dbReference type="GO" id="GO:0048015">
    <property type="term" value="P:phosphatidylinositol-mediated signaling"/>
    <property type="evidence" value="ECO:0007669"/>
    <property type="project" value="TreeGrafter"/>
</dbReference>
<dbReference type="PROSITE" id="PS00916">
    <property type="entry name" value="PI3_4_KINASE_2"/>
    <property type="match status" value="1"/>
</dbReference>
<dbReference type="GO" id="GO:0046854">
    <property type="term" value="P:phosphatidylinositol phosphate biosynthetic process"/>
    <property type="evidence" value="ECO:0007669"/>
    <property type="project" value="InterPro"/>
</dbReference>
<evidence type="ECO:0000259" key="10">
    <source>
        <dbReference type="PROSITE" id="PS51545"/>
    </source>
</evidence>
<reference evidence="11" key="2">
    <citation type="submission" date="2025-08" db="UniProtKB">
        <authorList>
            <consortium name="Ensembl"/>
        </authorList>
    </citation>
    <scope>IDENTIFICATION</scope>
</reference>
<feature type="domain" description="PI3K/PI4K catalytic" evidence="9">
    <location>
        <begin position="1679"/>
        <end position="1956"/>
    </location>
</feature>
<comment type="catalytic activity">
    <reaction evidence="1">
        <text>a 1,2-diacyl-sn-glycero-3-phospho-(1D-myo-inositol) + ATP = a 1,2-diacyl-sn-glycero-3-phospho-(1D-myo-inositol 4-phosphate) + ADP + H(+)</text>
        <dbReference type="Rhea" id="RHEA:19877"/>
        <dbReference type="ChEBI" id="CHEBI:15378"/>
        <dbReference type="ChEBI" id="CHEBI:30616"/>
        <dbReference type="ChEBI" id="CHEBI:57880"/>
        <dbReference type="ChEBI" id="CHEBI:58178"/>
        <dbReference type="ChEBI" id="CHEBI:456216"/>
        <dbReference type="EC" id="2.7.1.67"/>
    </reaction>
</comment>
<dbReference type="CDD" id="cd05167">
    <property type="entry name" value="PI4Kc_III_alpha"/>
    <property type="match status" value="1"/>
</dbReference>
<feature type="compositionally biased region" description="Low complexity" evidence="8">
    <location>
        <begin position="198"/>
        <end position="208"/>
    </location>
</feature>
<keyword evidence="4" id="KW-0808">Transferase</keyword>
<keyword evidence="12" id="KW-1185">Reference proteome</keyword>
<protein>
    <recommendedName>
        <fullName evidence="3">1-phosphatidylinositol 4-kinase</fullName>
        <ecNumber evidence="3">2.7.1.67</ecNumber>
    </recommendedName>
</protein>
<dbReference type="InterPro" id="IPR011009">
    <property type="entry name" value="Kinase-like_dom_sf"/>
</dbReference>
<dbReference type="InterPro" id="IPR000403">
    <property type="entry name" value="PI3/4_kinase_cat_dom"/>
</dbReference>
<evidence type="ECO:0000313" key="12">
    <source>
        <dbReference type="Proteomes" id="UP000314982"/>
    </source>
</evidence>
<keyword evidence="5" id="KW-0547">Nucleotide-binding</keyword>
<dbReference type="InterPro" id="IPR015433">
    <property type="entry name" value="PI3/4_kinase"/>
</dbReference>
<dbReference type="Pfam" id="PF19274">
    <property type="entry name" value="PI4K_N"/>
    <property type="match status" value="2"/>
</dbReference>
<dbReference type="GO" id="GO:0005886">
    <property type="term" value="C:plasma membrane"/>
    <property type="evidence" value="ECO:0007669"/>
    <property type="project" value="TreeGrafter"/>
</dbReference>
<evidence type="ECO:0000256" key="3">
    <source>
        <dbReference type="ARBA" id="ARBA00012169"/>
    </source>
</evidence>